<protein>
    <submittedName>
        <fullName evidence="1">Uncharacterized protein</fullName>
    </submittedName>
</protein>
<dbReference type="Proteomes" id="UP000299102">
    <property type="component" value="Unassembled WGS sequence"/>
</dbReference>
<evidence type="ECO:0000313" key="2">
    <source>
        <dbReference type="Proteomes" id="UP000299102"/>
    </source>
</evidence>
<keyword evidence="2" id="KW-1185">Reference proteome</keyword>
<comment type="caution">
    <text evidence="1">The sequence shown here is derived from an EMBL/GenBank/DDBJ whole genome shotgun (WGS) entry which is preliminary data.</text>
</comment>
<dbReference type="AlphaFoldDB" id="A0A4C1TLT8"/>
<reference evidence="1 2" key="1">
    <citation type="journal article" date="2019" name="Commun. Biol.">
        <title>The bagworm genome reveals a unique fibroin gene that provides high tensile strength.</title>
        <authorList>
            <person name="Kono N."/>
            <person name="Nakamura H."/>
            <person name="Ohtoshi R."/>
            <person name="Tomita M."/>
            <person name="Numata K."/>
            <person name="Arakawa K."/>
        </authorList>
    </citation>
    <scope>NUCLEOTIDE SEQUENCE [LARGE SCALE GENOMIC DNA]</scope>
</reference>
<organism evidence="1 2">
    <name type="scientific">Eumeta variegata</name>
    <name type="common">Bagworm moth</name>
    <name type="synonym">Eumeta japonica</name>
    <dbReference type="NCBI Taxonomy" id="151549"/>
    <lineage>
        <taxon>Eukaryota</taxon>
        <taxon>Metazoa</taxon>
        <taxon>Ecdysozoa</taxon>
        <taxon>Arthropoda</taxon>
        <taxon>Hexapoda</taxon>
        <taxon>Insecta</taxon>
        <taxon>Pterygota</taxon>
        <taxon>Neoptera</taxon>
        <taxon>Endopterygota</taxon>
        <taxon>Lepidoptera</taxon>
        <taxon>Glossata</taxon>
        <taxon>Ditrysia</taxon>
        <taxon>Tineoidea</taxon>
        <taxon>Psychidae</taxon>
        <taxon>Oiketicinae</taxon>
        <taxon>Eumeta</taxon>
    </lineage>
</organism>
<accession>A0A4C1TLT8</accession>
<evidence type="ECO:0000313" key="1">
    <source>
        <dbReference type="EMBL" id="GBP14348.1"/>
    </source>
</evidence>
<proteinExistence type="predicted"/>
<sequence length="67" mass="7920">MYLLWIGGWSAHHREESSKSPLRFRSARLDHRVDASVTTSIRKYLDTFAVGDVPPRRRRLRSGWCYD</sequence>
<dbReference type="EMBL" id="BGZK01000063">
    <property type="protein sequence ID" value="GBP14348.1"/>
    <property type="molecule type" value="Genomic_DNA"/>
</dbReference>
<gene>
    <name evidence="1" type="ORF">EVAR_92347_1</name>
</gene>
<name>A0A4C1TLT8_EUMVA</name>